<feature type="region of interest" description="Disordered" evidence="3">
    <location>
        <begin position="45"/>
        <end position="70"/>
    </location>
</feature>
<evidence type="ECO:0000259" key="5">
    <source>
        <dbReference type="Pfam" id="PF10433"/>
    </source>
</evidence>
<evidence type="ECO:0000313" key="8">
    <source>
        <dbReference type="Proteomes" id="UP001515480"/>
    </source>
</evidence>
<sequence length="1550" mass="161295">MSDHLALVEAAPPSAVQHCVEARLTAHAARDLVVARATHLELYTLRELPPPSPSAPAAGTGAGPSPAASRAPHDGVAAAYLARVAQLTLNGVVVALRVLPRQPRDALLLAFADAKLATLEFDLASHRLRTRAVHSFEAVGEAVGCRHVPRPLLSVTAGCAALLAYGSHLFVLPLRADATIAGAPADPCALPPESASANAPLGAPPGEGRGALAALGVRASSTSWFRLSLAALGLHHVRDMAFLVSSLEPTLAVLCEPEQIVGGRPQLRANTCKLVALALRTSVPVEGGTEWGGDISQLWALLQLPAPVGGVLVLSDNVLFWLNHGARFGLALNRDARGGGVPLRPVGGPLRVSLRGATAAVMAGTSPMRVCISTASGDLLLAIIEADGRRAPPATPCPPSGIVRMPLLKAAASVPAAAICPLGHRYLFLGSAVADSMLLQIGSEPRAAAARPPPAPSPPLSAAAGDEEEHAAKRVKLEEGGEGEARGEEPPPAAGGEEGELDEAAEEEELYGEANPLLGAGGKEHAVMARLPVVLRDSLPSTAPITDVASVSTGGERGRLQLLVCGGRGRSGSLSRMCPGIADFPLAPCNAMFTIRFDAEANVGADGSAAGGEAWHSMLLLSEASRTRVLQTGEEITEISAATGFFLQGPTLLLAPLEGGELAVQAYASGVRLLRRDQLLAASAAPAGRTIARASAAADAVLALFSDGGLWLLRVAADGKSLVESPPPPLPPLVAACAFLDAADFFGEREAEEAEAEATGAPRLRGKAPPPLPSPPLLPPPLPPPRPPSHPTPLPSPFAFAAASLDLEADGADLCEWDDEDAALYSAAPRRRESPPAAPPPPRASRRVLLCACCSEHGELSIWRLPLGASAAWARVFRSAELLSAPAILSDAAGASRAKPAPVLTPRRHASPPHPPPPPPVPQRAEARLLSLREDNSRPVLALLLSSSTLLLYRATPPSAAADAAGPADAAAAAPRFVRVAHPLLPSRADEAAPRAPLPLAAAPPRLVACGRLGGAVGGVPYGVDGGVLLLGERPALLCLLREALWAHALRAPGSQAGGSVQCAAPFHNPNCAHGLVLMGPDGLLQICGLVPPPAKALPTRYDAAWPLAKLPLRATPHAVVPLPQHRALLLSVSHSNARPESEAARWEAEGAELEGVAALPPPVRHEEVYELQLLDEQSWERVARFALQPHEWVMSAKLVQLRDESVTSAKVTVSFVAVGTAIQLGEDELCRGRLLLFEVGHAPADAAADDAPADGDPTRQLRLVSQVEERGPVLAIGQLQGQLLAAAGSKLMMWSYRDRTLNASGFYDADYAIASIATLHNIVLIGDLHAGLRMVRWKHNTQTFDMVSKAAATKSTYACEFLFDKAKSSLLLAIAEDKSRLRLFADASQSTDASRGNQLQPRAAFQLGAQVNRLLRLTLPTPPAAPAASAAGGAAAKLTRHALLWATLQGSVGFLSPIDESTFRRLSFLATKMVAGVPHAAGLNPRAFRAHDAGATSAQELKSILDGALLSRFTALDCEEQDTLAQQIGTTPHKLLTSMIELEVASALF</sequence>
<dbReference type="Pfam" id="PF03178">
    <property type="entry name" value="CPSF_A"/>
    <property type="match status" value="1"/>
</dbReference>
<feature type="compositionally biased region" description="Low complexity" evidence="3">
    <location>
        <begin position="55"/>
        <end position="70"/>
    </location>
</feature>
<dbReference type="Pfam" id="PF23726">
    <property type="entry name" value="Beta-prop_RSE1_2nd"/>
    <property type="match status" value="1"/>
</dbReference>
<dbReference type="PANTHER" id="PTHR10644">
    <property type="entry name" value="DNA REPAIR/RNA PROCESSING CPSF FAMILY"/>
    <property type="match status" value="1"/>
</dbReference>
<evidence type="ECO:0000259" key="6">
    <source>
        <dbReference type="Pfam" id="PF23726"/>
    </source>
</evidence>
<feature type="domain" description="RSE1/DDB1/CPSF1 C-terminal" evidence="4">
    <location>
        <begin position="1170"/>
        <end position="1515"/>
    </location>
</feature>
<gene>
    <name evidence="7" type="ORF">AB1Y20_002601</name>
</gene>
<keyword evidence="2" id="KW-0539">Nucleus</keyword>
<feature type="region of interest" description="Disordered" evidence="3">
    <location>
        <begin position="825"/>
        <end position="844"/>
    </location>
</feature>
<proteinExistence type="predicted"/>
<feature type="region of interest" description="Disordered" evidence="3">
    <location>
        <begin position="895"/>
        <end position="924"/>
    </location>
</feature>
<evidence type="ECO:0000259" key="4">
    <source>
        <dbReference type="Pfam" id="PF03178"/>
    </source>
</evidence>
<dbReference type="InterPro" id="IPR050358">
    <property type="entry name" value="RSE1/DDB1/CFT1"/>
</dbReference>
<feature type="domain" description="RSE1/DDB1/CPSF1 second beta-propeller" evidence="6">
    <location>
        <begin position="581"/>
        <end position="1088"/>
    </location>
</feature>
<evidence type="ECO:0008006" key="9">
    <source>
        <dbReference type="Google" id="ProtNLM"/>
    </source>
</evidence>
<comment type="subcellular location">
    <subcellularLocation>
        <location evidence="1">Nucleus</location>
    </subcellularLocation>
</comment>
<evidence type="ECO:0000256" key="3">
    <source>
        <dbReference type="SAM" id="MobiDB-lite"/>
    </source>
</evidence>
<organism evidence="7 8">
    <name type="scientific">Prymnesium parvum</name>
    <name type="common">Toxic golden alga</name>
    <dbReference type="NCBI Taxonomy" id="97485"/>
    <lineage>
        <taxon>Eukaryota</taxon>
        <taxon>Haptista</taxon>
        <taxon>Haptophyta</taxon>
        <taxon>Prymnesiophyceae</taxon>
        <taxon>Prymnesiales</taxon>
        <taxon>Prymnesiaceae</taxon>
        <taxon>Prymnesium</taxon>
    </lineage>
</organism>
<evidence type="ECO:0000313" key="7">
    <source>
        <dbReference type="EMBL" id="KAL1515988.1"/>
    </source>
</evidence>
<feature type="compositionally biased region" description="Pro residues" evidence="3">
    <location>
        <begin position="912"/>
        <end position="922"/>
    </location>
</feature>
<comment type="caution">
    <text evidence="7">The sequence shown here is derived from an EMBL/GenBank/DDBJ whole genome shotgun (WGS) entry which is preliminary data.</text>
</comment>
<dbReference type="Pfam" id="PF10433">
    <property type="entry name" value="Beta-prop_RSE1_1st"/>
    <property type="match status" value="1"/>
</dbReference>
<feature type="compositionally biased region" description="Acidic residues" evidence="3">
    <location>
        <begin position="497"/>
        <end position="507"/>
    </location>
</feature>
<feature type="region of interest" description="Disordered" evidence="3">
    <location>
        <begin position="445"/>
        <end position="507"/>
    </location>
</feature>
<dbReference type="InterPro" id="IPR058543">
    <property type="entry name" value="Beta-prop_RSE1/DDB1/CPSF1_2nd"/>
</dbReference>
<dbReference type="EMBL" id="JBGBPQ010000011">
    <property type="protein sequence ID" value="KAL1515988.1"/>
    <property type="molecule type" value="Genomic_DNA"/>
</dbReference>
<feature type="compositionally biased region" description="Basic and acidic residues" evidence="3">
    <location>
        <begin position="470"/>
        <end position="489"/>
    </location>
</feature>
<reference evidence="7 8" key="1">
    <citation type="journal article" date="2024" name="Science">
        <title>Giant polyketide synthase enzymes in the biosynthesis of giant marine polyether toxins.</title>
        <authorList>
            <person name="Fallon T.R."/>
            <person name="Shende V.V."/>
            <person name="Wierzbicki I.H."/>
            <person name="Pendleton A.L."/>
            <person name="Watervoot N.F."/>
            <person name="Auber R.P."/>
            <person name="Gonzalez D.J."/>
            <person name="Wisecaver J.H."/>
            <person name="Moore B.S."/>
        </authorList>
    </citation>
    <scope>NUCLEOTIDE SEQUENCE [LARGE SCALE GENOMIC DNA]</scope>
    <source>
        <strain evidence="7 8">12B1</strain>
    </source>
</reference>
<dbReference type="InterPro" id="IPR004871">
    <property type="entry name" value="RSE1/DDB1/CPSF1_C"/>
</dbReference>
<dbReference type="GO" id="GO:0005634">
    <property type="term" value="C:nucleus"/>
    <property type="evidence" value="ECO:0007669"/>
    <property type="project" value="UniProtKB-SubCell"/>
</dbReference>
<evidence type="ECO:0000256" key="2">
    <source>
        <dbReference type="ARBA" id="ARBA00023242"/>
    </source>
</evidence>
<dbReference type="GO" id="GO:0003676">
    <property type="term" value="F:nucleic acid binding"/>
    <property type="evidence" value="ECO:0007669"/>
    <property type="project" value="InterPro"/>
</dbReference>
<accession>A0AB34JBN3</accession>
<evidence type="ECO:0000256" key="1">
    <source>
        <dbReference type="ARBA" id="ARBA00004123"/>
    </source>
</evidence>
<dbReference type="InterPro" id="IPR018846">
    <property type="entry name" value="Beta-prop_RSE1/DDB1/CPSF1_1st"/>
</dbReference>
<feature type="region of interest" description="Disordered" evidence="3">
    <location>
        <begin position="750"/>
        <end position="795"/>
    </location>
</feature>
<name>A0AB34JBN3_PRYPA</name>
<keyword evidence="8" id="KW-1185">Reference proteome</keyword>
<feature type="compositionally biased region" description="Pro residues" evidence="3">
    <location>
        <begin position="768"/>
        <end position="795"/>
    </location>
</feature>
<dbReference type="InterPro" id="IPR015943">
    <property type="entry name" value="WD40/YVTN_repeat-like_dom_sf"/>
</dbReference>
<dbReference type="Proteomes" id="UP001515480">
    <property type="component" value="Unassembled WGS sequence"/>
</dbReference>
<protein>
    <recommendedName>
        <fullName evidence="9">DNA damage-binding protein 1</fullName>
    </recommendedName>
</protein>
<feature type="domain" description="RSE1/DDB1/CPSF1 first beta-propeller" evidence="5">
    <location>
        <begin position="80"/>
        <end position="445"/>
    </location>
</feature>
<dbReference type="Gene3D" id="2.130.10.10">
    <property type="entry name" value="YVTN repeat-like/Quinoprotein amine dehydrogenase"/>
    <property type="match status" value="3"/>
</dbReference>